<protein>
    <recommendedName>
        <fullName evidence="2">AsmA domain-containing protein</fullName>
    </recommendedName>
</protein>
<dbReference type="PANTHER" id="PTHR30441:SF8">
    <property type="entry name" value="DUF748 DOMAIN-CONTAINING PROTEIN"/>
    <property type="match status" value="1"/>
</dbReference>
<dbReference type="InterPro" id="IPR052894">
    <property type="entry name" value="AsmA-related"/>
</dbReference>
<gene>
    <name evidence="3" type="ORF">DOFOFD_06365</name>
</gene>
<comment type="caution">
    <text evidence="3">The sequence shown here is derived from an EMBL/GenBank/DDBJ whole genome shotgun (WGS) entry which is preliminary data.</text>
</comment>
<evidence type="ECO:0000259" key="2">
    <source>
        <dbReference type="Pfam" id="PF05170"/>
    </source>
</evidence>
<dbReference type="EMBL" id="JAWJZY010000002">
    <property type="protein sequence ID" value="MEE8658631.1"/>
    <property type="molecule type" value="Genomic_DNA"/>
</dbReference>
<evidence type="ECO:0000313" key="3">
    <source>
        <dbReference type="EMBL" id="MEE8658631.1"/>
    </source>
</evidence>
<dbReference type="RefSeq" id="WP_394819532.1">
    <property type="nucleotide sequence ID" value="NZ_JAWJZY010000002.1"/>
</dbReference>
<feature type="region of interest" description="Disordered" evidence="1">
    <location>
        <begin position="508"/>
        <end position="540"/>
    </location>
</feature>
<accession>A0ABU7U3H6</accession>
<sequence>MMKRILAGLVVILSLAAIGIVATQIILSRLIDRQHLIALVKAHTGDDLQFGGVRVSAFPQIGLTLEHVTLRDPDFVEGAPMAQVGSVRVAVDILPLLHHNLRIKRIDLENGQINMRRDASGKANWMLHPVQEARSDSADGHVVSGRKQKYRVHLAGIRLRNVICSLDDQLTHRSGQVLIENATFDGLRSNAPAIEVHARHGETPFSLSGHVGSFADFENPRKPWHIGLGLILGSGDREDGWVNYSGALRDVTHLRGWSGEIKARMRRTQQLQAIFSHVRLPDIEGLSGRVVFSDHPLSEDPARQDNDKRPWYQSLTLEMADLDIGYLHVPGFFEGRNISVSARNTRDALKFSTVIPSPGKDWAIQATVPALSDLNDSLHSRFEKTFPFSARLAPNTHRIAFFDRDGVIHVNGHAGRSEASFDMDGRAQYLPVGPILLEDAIFDARAEAHFGTSLDVKSLKLRSRALSLNGQGHVTFPPDATSRGKVKAQFDVTHVDFLNLKQVAPPPVIAPKPEARSETTPSPAVPPPTDAGATAEAAPSSDEAAIKSYWVQDSWRRLSDGVADKFDWSIIANGKNLKFGDQLYDAVKLSADYAAQVWRLNLSENSAKTGMMVGSVVYNGETSSPSLVLHASPVTVPAELLLGALDMAPFLKGPVEIVGDLQGPATSRAAFQRHMTGHLGLSMVGGRIRTAPFRPYLKGGIGAFLDGSELPVRCFGLHMNVAPTQLDVDLIGLDAAPVEMSGHGTFNRESETLDFSIEPVISVAGAGASKRLRVQGLLENPHVTAAQGEDGRTGFTINEQKTDRCPAWLHTAREGRAGVNAAMVKKSKGAADLLKSLGLFR</sequence>
<evidence type="ECO:0000313" key="4">
    <source>
        <dbReference type="Proteomes" id="UP001312908"/>
    </source>
</evidence>
<name>A0ABU7U3H6_9PROT</name>
<dbReference type="Proteomes" id="UP001312908">
    <property type="component" value="Unassembled WGS sequence"/>
</dbReference>
<reference evidence="3 4" key="1">
    <citation type="submission" date="2023-10" db="EMBL/GenBank/DDBJ databases">
        <title>Sorlinia euscelidii gen. nov., sp. nov., an acetic acid bacteria isolated from the gut of Euscelidius variegatus emitter.</title>
        <authorList>
            <person name="Michoud G."/>
            <person name="Marasco R."/>
            <person name="Seferji K."/>
            <person name="Gonella E."/>
            <person name="Garuglieri E."/>
            <person name="Alma A."/>
            <person name="Mapelli F."/>
            <person name="Borin S."/>
            <person name="Daffonchio D."/>
            <person name="Crotti E."/>
        </authorList>
    </citation>
    <scope>NUCLEOTIDE SEQUENCE [LARGE SCALE GENOMIC DNA]</scope>
    <source>
        <strain evidence="3 4">EV16P</strain>
    </source>
</reference>
<evidence type="ECO:0000256" key="1">
    <source>
        <dbReference type="SAM" id="MobiDB-lite"/>
    </source>
</evidence>
<feature type="domain" description="AsmA" evidence="2">
    <location>
        <begin position="2"/>
        <end position="138"/>
    </location>
</feature>
<organism evidence="3 4">
    <name type="scientific">Sorlinia euscelidii</name>
    <dbReference type="NCBI Taxonomy" id="3081148"/>
    <lineage>
        <taxon>Bacteria</taxon>
        <taxon>Pseudomonadati</taxon>
        <taxon>Pseudomonadota</taxon>
        <taxon>Alphaproteobacteria</taxon>
        <taxon>Acetobacterales</taxon>
        <taxon>Acetobacteraceae</taxon>
        <taxon>Sorlinia</taxon>
    </lineage>
</organism>
<dbReference type="Pfam" id="PF05170">
    <property type="entry name" value="AsmA"/>
    <property type="match status" value="1"/>
</dbReference>
<keyword evidence="4" id="KW-1185">Reference proteome</keyword>
<proteinExistence type="predicted"/>
<dbReference type="InterPro" id="IPR007844">
    <property type="entry name" value="AsmA"/>
</dbReference>
<dbReference type="PANTHER" id="PTHR30441">
    <property type="entry name" value="DUF748 DOMAIN-CONTAINING PROTEIN"/>
    <property type="match status" value="1"/>
</dbReference>